<evidence type="ECO:0000256" key="9">
    <source>
        <dbReference type="ARBA" id="ARBA00038345"/>
    </source>
</evidence>
<dbReference type="PROSITE" id="PS00184">
    <property type="entry name" value="GARS"/>
    <property type="match status" value="1"/>
</dbReference>
<dbReference type="InterPro" id="IPR020560">
    <property type="entry name" value="PRibGlycinamide_synth_C-dom"/>
</dbReference>
<dbReference type="SMART" id="SM01209">
    <property type="entry name" value="GARS_A"/>
    <property type="match status" value="1"/>
</dbReference>
<feature type="domain" description="ATP-grasp" evidence="14">
    <location>
        <begin position="107"/>
        <end position="305"/>
    </location>
</feature>
<keyword evidence="8 13" id="KW-0067">ATP-binding</keyword>
<comment type="similarity">
    <text evidence="9 12">Belongs to the GARS family.</text>
</comment>
<evidence type="ECO:0000256" key="13">
    <source>
        <dbReference type="PROSITE-ProRule" id="PRU00409"/>
    </source>
</evidence>
<evidence type="ECO:0000256" key="11">
    <source>
        <dbReference type="ARBA" id="ARBA00042864"/>
    </source>
</evidence>
<dbReference type="Gene3D" id="3.30.1490.20">
    <property type="entry name" value="ATP-grasp fold, A domain"/>
    <property type="match status" value="1"/>
</dbReference>
<keyword evidence="7 12" id="KW-0658">Purine biosynthesis</keyword>
<evidence type="ECO:0000313" key="16">
    <source>
        <dbReference type="Proteomes" id="UP000463975"/>
    </source>
</evidence>
<evidence type="ECO:0000256" key="12">
    <source>
        <dbReference type="HAMAP-Rule" id="MF_00138"/>
    </source>
</evidence>
<dbReference type="InterPro" id="IPR020559">
    <property type="entry name" value="PRibGlycinamide_synth_CS"/>
</dbReference>
<dbReference type="EMBL" id="CP047652">
    <property type="protein sequence ID" value="QHI95276.1"/>
    <property type="molecule type" value="Genomic_DNA"/>
</dbReference>
<dbReference type="AlphaFoldDB" id="A0A6P1NA32"/>
<dbReference type="InterPro" id="IPR000115">
    <property type="entry name" value="PRibGlycinamide_synth"/>
</dbReference>
<evidence type="ECO:0000256" key="1">
    <source>
        <dbReference type="ARBA" id="ARBA00001936"/>
    </source>
</evidence>
<dbReference type="HAMAP" id="MF_00138">
    <property type="entry name" value="GARS"/>
    <property type="match status" value="1"/>
</dbReference>
<keyword evidence="6 13" id="KW-0547">Nucleotide-binding</keyword>
<dbReference type="Proteomes" id="UP000463975">
    <property type="component" value="Chromosome"/>
</dbReference>
<sequence length="410" mass="42633">MRVLLVGSGGREHALAEAIARSADISTLYAAPGNPGISKIAHCVSIAADDIEGLVNFAKAEKIDLVVPGPEISLVAGLADACEKADIACAGPSKAAAQLEGSKAFTKEIADAASIPTARWQRFENNKEDAIAYIRQQGAPIVIKADGLAAGKGVIVAQTVEEAEKAVETLGLPLVIEECLFGKEVSLFAFCSGKEAVLIGAARDHKRVGNGDTGPNTGGMGAICPPPDFDRSAQENALDLTVRPMLAEMVKRGTPFKGVIFAGLMLTDEGPKLIEYNVRFGDPEAQALLIRLESDLLPVLKSLAKGELAGSEVTFSNDPSISLVLAAEGYPDSPKKGGVITGIDHAAAQPGVSVFHAGTAIKDGQLIASGGRVLTICATASTPEKARSRVYEAAAAIQWEDKMLRSDIGL</sequence>
<comment type="cofactor">
    <cofactor evidence="2">
        <name>Mg(2+)</name>
        <dbReference type="ChEBI" id="CHEBI:18420"/>
    </cofactor>
</comment>
<dbReference type="SUPFAM" id="SSF52440">
    <property type="entry name" value="PreATP-grasp domain"/>
    <property type="match status" value="1"/>
</dbReference>
<dbReference type="InterPro" id="IPR020562">
    <property type="entry name" value="PRibGlycinamide_synth_N"/>
</dbReference>
<dbReference type="EC" id="6.3.4.13" evidence="4 12"/>
<protein>
    <recommendedName>
        <fullName evidence="4 12">Phosphoribosylamine--glycine ligase</fullName>
        <ecNumber evidence="4 12">6.3.4.13</ecNumber>
    </recommendedName>
    <alternativeName>
        <fullName evidence="12">GARS</fullName>
    </alternativeName>
    <alternativeName>
        <fullName evidence="10 12">Glycinamide ribonucleotide synthetase</fullName>
    </alternativeName>
    <alternativeName>
        <fullName evidence="11 12">Phosphoribosylglycinamide synthetase</fullName>
    </alternativeName>
</protein>
<evidence type="ECO:0000256" key="10">
    <source>
        <dbReference type="ARBA" id="ARBA00042242"/>
    </source>
</evidence>
<dbReference type="Gene3D" id="3.40.50.20">
    <property type="match status" value="1"/>
</dbReference>
<evidence type="ECO:0000256" key="8">
    <source>
        <dbReference type="ARBA" id="ARBA00022840"/>
    </source>
</evidence>
<dbReference type="GO" id="GO:0006189">
    <property type="term" value="P:'de novo' IMP biosynthetic process"/>
    <property type="evidence" value="ECO:0007669"/>
    <property type="project" value="UniProtKB-UniRule"/>
</dbReference>
<dbReference type="InterPro" id="IPR020561">
    <property type="entry name" value="PRibGlycinamid_synth_ATP-grasp"/>
</dbReference>
<dbReference type="InterPro" id="IPR016185">
    <property type="entry name" value="PreATP-grasp_dom_sf"/>
</dbReference>
<keyword evidence="16" id="KW-1185">Reference proteome</keyword>
<dbReference type="SUPFAM" id="SSF51246">
    <property type="entry name" value="Rudiment single hybrid motif"/>
    <property type="match status" value="1"/>
</dbReference>
<dbReference type="GO" id="GO:0004637">
    <property type="term" value="F:phosphoribosylamine-glycine ligase activity"/>
    <property type="evidence" value="ECO:0007669"/>
    <property type="project" value="UniProtKB-UniRule"/>
</dbReference>
<dbReference type="Pfam" id="PF01071">
    <property type="entry name" value="GARS_A"/>
    <property type="match status" value="1"/>
</dbReference>
<comment type="cofactor">
    <cofactor evidence="1">
        <name>Mn(2+)</name>
        <dbReference type="ChEBI" id="CHEBI:29035"/>
    </cofactor>
</comment>
<gene>
    <name evidence="12 15" type="primary">purD</name>
    <name evidence="15" type="ORF">GT348_02400</name>
</gene>
<dbReference type="KEGG" id="bomb:GT348_02400"/>
<reference evidence="15 16" key="1">
    <citation type="submission" date="2020-01" db="EMBL/GenBank/DDBJ databases">
        <title>Genome sequencing of strain KACC 21507.</title>
        <authorList>
            <person name="Heo J."/>
            <person name="Kim S.-J."/>
            <person name="Kim J.-S."/>
            <person name="Hong S.-B."/>
            <person name="Kwon S.-W."/>
        </authorList>
    </citation>
    <scope>NUCLEOTIDE SEQUENCE [LARGE SCALE GENOMIC DNA]</scope>
    <source>
        <strain evidence="15 16">KACC 21507</strain>
    </source>
</reference>
<dbReference type="InterPro" id="IPR037123">
    <property type="entry name" value="PRibGlycinamide_synth_C_sf"/>
</dbReference>
<organism evidence="15 16">
    <name type="scientific">Aristophania vespae</name>
    <dbReference type="NCBI Taxonomy" id="2697033"/>
    <lineage>
        <taxon>Bacteria</taxon>
        <taxon>Pseudomonadati</taxon>
        <taxon>Pseudomonadota</taxon>
        <taxon>Alphaproteobacteria</taxon>
        <taxon>Acetobacterales</taxon>
        <taxon>Acetobacteraceae</taxon>
        <taxon>Aristophania</taxon>
    </lineage>
</organism>
<accession>A0A6P1NA32</accession>
<dbReference type="SMART" id="SM01210">
    <property type="entry name" value="GARS_C"/>
    <property type="match status" value="1"/>
</dbReference>
<name>A0A6P1NA32_9PROT</name>
<dbReference type="PROSITE" id="PS50975">
    <property type="entry name" value="ATP_GRASP"/>
    <property type="match status" value="1"/>
</dbReference>
<dbReference type="Pfam" id="PF02843">
    <property type="entry name" value="GARS_C"/>
    <property type="match status" value="1"/>
</dbReference>
<dbReference type="SUPFAM" id="SSF56059">
    <property type="entry name" value="Glutathione synthetase ATP-binding domain-like"/>
    <property type="match status" value="1"/>
</dbReference>
<evidence type="ECO:0000256" key="2">
    <source>
        <dbReference type="ARBA" id="ARBA00001946"/>
    </source>
</evidence>
<dbReference type="GO" id="GO:0009113">
    <property type="term" value="P:purine nucleobase biosynthetic process"/>
    <property type="evidence" value="ECO:0007669"/>
    <property type="project" value="InterPro"/>
</dbReference>
<comment type="pathway">
    <text evidence="3 12">Purine metabolism; IMP biosynthesis via de novo pathway; N(1)-(5-phospho-D-ribosyl)glycinamide from 5-phospho-alpha-D-ribose 1-diphosphate: step 2/2.</text>
</comment>
<keyword evidence="5 12" id="KW-0436">Ligase</keyword>
<dbReference type="GO" id="GO:0046872">
    <property type="term" value="F:metal ion binding"/>
    <property type="evidence" value="ECO:0007669"/>
    <property type="project" value="InterPro"/>
</dbReference>
<dbReference type="GO" id="GO:0005524">
    <property type="term" value="F:ATP binding"/>
    <property type="evidence" value="ECO:0007669"/>
    <property type="project" value="UniProtKB-UniRule"/>
</dbReference>
<dbReference type="PANTHER" id="PTHR43472">
    <property type="entry name" value="PHOSPHORIBOSYLAMINE--GLYCINE LIGASE"/>
    <property type="match status" value="1"/>
</dbReference>
<dbReference type="InterPro" id="IPR011054">
    <property type="entry name" value="Rudment_hybrid_motif"/>
</dbReference>
<evidence type="ECO:0000313" key="15">
    <source>
        <dbReference type="EMBL" id="QHI95276.1"/>
    </source>
</evidence>
<comment type="catalytic activity">
    <reaction evidence="12">
        <text>5-phospho-beta-D-ribosylamine + glycine + ATP = N(1)-(5-phospho-beta-D-ribosyl)glycinamide + ADP + phosphate + H(+)</text>
        <dbReference type="Rhea" id="RHEA:17453"/>
        <dbReference type="ChEBI" id="CHEBI:15378"/>
        <dbReference type="ChEBI" id="CHEBI:30616"/>
        <dbReference type="ChEBI" id="CHEBI:43474"/>
        <dbReference type="ChEBI" id="CHEBI:57305"/>
        <dbReference type="ChEBI" id="CHEBI:58681"/>
        <dbReference type="ChEBI" id="CHEBI:143788"/>
        <dbReference type="ChEBI" id="CHEBI:456216"/>
        <dbReference type="EC" id="6.3.4.13"/>
    </reaction>
</comment>
<evidence type="ECO:0000256" key="6">
    <source>
        <dbReference type="ARBA" id="ARBA00022741"/>
    </source>
</evidence>
<dbReference type="NCBIfam" id="TIGR00877">
    <property type="entry name" value="purD"/>
    <property type="match status" value="1"/>
</dbReference>
<proteinExistence type="inferred from homology"/>
<dbReference type="InterPro" id="IPR013815">
    <property type="entry name" value="ATP_grasp_subdomain_1"/>
</dbReference>
<evidence type="ECO:0000256" key="5">
    <source>
        <dbReference type="ARBA" id="ARBA00022598"/>
    </source>
</evidence>
<dbReference type="Gene3D" id="3.90.600.10">
    <property type="entry name" value="Phosphoribosylglycinamide synthetase, C-terminal domain"/>
    <property type="match status" value="1"/>
</dbReference>
<dbReference type="PANTHER" id="PTHR43472:SF1">
    <property type="entry name" value="PHOSPHORIBOSYLAMINE--GLYCINE LIGASE, CHLOROPLASTIC"/>
    <property type="match status" value="1"/>
</dbReference>
<evidence type="ECO:0000256" key="4">
    <source>
        <dbReference type="ARBA" id="ARBA00013255"/>
    </source>
</evidence>
<dbReference type="InterPro" id="IPR011761">
    <property type="entry name" value="ATP-grasp"/>
</dbReference>
<evidence type="ECO:0000259" key="14">
    <source>
        <dbReference type="PROSITE" id="PS50975"/>
    </source>
</evidence>
<dbReference type="Pfam" id="PF02844">
    <property type="entry name" value="GARS_N"/>
    <property type="match status" value="1"/>
</dbReference>
<evidence type="ECO:0000256" key="7">
    <source>
        <dbReference type="ARBA" id="ARBA00022755"/>
    </source>
</evidence>
<dbReference type="Gene3D" id="3.30.470.20">
    <property type="entry name" value="ATP-grasp fold, B domain"/>
    <property type="match status" value="1"/>
</dbReference>
<dbReference type="UniPathway" id="UPA00074">
    <property type="reaction ID" value="UER00125"/>
</dbReference>
<dbReference type="RefSeq" id="WP_160618354.1">
    <property type="nucleotide sequence ID" value="NZ_CP047652.1"/>
</dbReference>
<evidence type="ECO:0000256" key="3">
    <source>
        <dbReference type="ARBA" id="ARBA00005174"/>
    </source>
</evidence>